<dbReference type="STRING" id="1844006.PhaeoP97_02051"/>
<dbReference type="KEGG" id="php:PhaeoP97_02051"/>
<dbReference type="AlphaFoldDB" id="A0A1L3I623"/>
<organism evidence="1 2">
    <name type="scientific">Phaeobacter porticola</name>
    <dbReference type="NCBI Taxonomy" id="1844006"/>
    <lineage>
        <taxon>Bacteria</taxon>
        <taxon>Pseudomonadati</taxon>
        <taxon>Pseudomonadota</taxon>
        <taxon>Alphaproteobacteria</taxon>
        <taxon>Rhodobacterales</taxon>
        <taxon>Roseobacteraceae</taxon>
        <taxon>Phaeobacter</taxon>
    </lineage>
</organism>
<reference evidence="2" key="1">
    <citation type="submission" date="2016-07" db="EMBL/GenBank/DDBJ databases">
        <title>Phaeobacter portensis sp. nov., a tropodithietic acid producing bacterium isolated from a German harbor.</title>
        <authorList>
            <person name="Freese H.M."/>
            <person name="Bunk B."/>
            <person name="Breider S."/>
            <person name="Brinkhoff T."/>
        </authorList>
    </citation>
    <scope>NUCLEOTIDE SEQUENCE [LARGE SCALE GENOMIC DNA]</scope>
    <source>
        <strain evidence="2">P97</strain>
    </source>
</reference>
<gene>
    <name evidence="1" type="ORF">PhaeoP97_02051</name>
</gene>
<accession>A0A1L3I623</accession>
<sequence>MLVLGRSVGLIALCLAACGGPETTKFNPTVHQISEERLAYPSSGATYLHWHKGHGYQVTYYSEKHVWLWYPGNRAALRGDWVQELVAGEYYLCFTYPHSSYNPVTGDVGGQKECQLQTVLGGALAGALAGDVYNLSSGRVPYVLRRNKRPAEF</sequence>
<dbReference type="OrthoDB" id="7951041at2"/>
<dbReference type="EMBL" id="CP016364">
    <property type="protein sequence ID" value="APG47451.1"/>
    <property type="molecule type" value="Genomic_DNA"/>
</dbReference>
<name>A0A1L3I623_9RHOB</name>
<evidence type="ECO:0000313" key="2">
    <source>
        <dbReference type="Proteomes" id="UP000183859"/>
    </source>
</evidence>
<proteinExistence type="predicted"/>
<keyword evidence="2" id="KW-1185">Reference proteome</keyword>
<protein>
    <submittedName>
        <fullName evidence="1">Uncharacterized protein</fullName>
    </submittedName>
</protein>
<dbReference type="Proteomes" id="UP000183859">
    <property type="component" value="Chromosome"/>
</dbReference>
<evidence type="ECO:0000313" key="1">
    <source>
        <dbReference type="EMBL" id="APG47451.1"/>
    </source>
</evidence>